<evidence type="ECO:0000313" key="3">
    <source>
        <dbReference type="EMBL" id="KAL0567304.1"/>
    </source>
</evidence>
<dbReference type="Gene3D" id="4.10.240.10">
    <property type="entry name" value="Zn(2)-C6 fungal-type DNA-binding domain"/>
    <property type="match status" value="2"/>
</dbReference>
<dbReference type="PROSITE" id="PS50048">
    <property type="entry name" value="ZN2_CY6_FUNGAL_2"/>
    <property type="match status" value="1"/>
</dbReference>
<dbReference type="InterPro" id="IPR051681">
    <property type="entry name" value="Ser/Thr_Kinases-Pseudokinases"/>
</dbReference>
<proteinExistence type="predicted"/>
<dbReference type="PROSITE" id="PS50011">
    <property type="entry name" value="PROTEIN_KINASE_DOM"/>
    <property type="match status" value="1"/>
</dbReference>
<dbReference type="PANTHER" id="PTHR44329:SF214">
    <property type="entry name" value="PROTEIN KINASE DOMAIN-CONTAINING PROTEIN"/>
    <property type="match status" value="1"/>
</dbReference>
<dbReference type="PROSITE" id="PS00108">
    <property type="entry name" value="PROTEIN_KINASE_ST"/>
    <property type="match status" value="1"/>
</dbReference>
<protein>
    <recommendedName>
        <fullName evidence="5">Kinase-like protein</fullName>
    </recommendedName>
</protein>
<dbReference type="SMART" id="SM00220">
    <property type="entry name" value="S_TKc"/>
    <property type="match status" value="1"/>
</dbReference>
<dbReference type="PANTHER" id="PTHR44329">
    <property type="entry name" value="SERINE/THREONINE-PROTEIN KINASE TNNI3K-RELATED"/>
    <property type="match status" value="1"/>
</dbReference>
<comment type="caution">
    <text evidence="3">The sequence shown here is derived from an EMBL/GenBank/DDBJ whole genome shotgun (WGS) entry which is preliminary data.</text>
</comment>
<accession>A0ABR3EWK7</accession>
<dbReference type="InterPro" id="IPR001245">
    <property type="entry name" value="Ser-Thr/Tyr_kinase_cat_dom"/>
</dbReference>
<reference evidence="3 4" key="1">
    <citation type="submission" date="2024-02" db="EMBL/GenBank/DDBJ databases">
        <title>A draft genome for the cacao thread blight pathogen Marasmius crinis-equi.</title>
        <authorList>
            <person name="Cohen S.P."/>
            <person name="Baruah I.K."/>
            <person name="Amoako-Attah I."/>
            <person name="Bukari Y."/>
            <person name="Meinhardt L.W."/>
            <person name="Bailey B.A."/>
        </authorList>
    </citation>
    <scope>NUCLEOTIDE SEQUENCE [LARGE SCALE GENOMIC DNA]</scope>
    <source>
        <strain evidence="3 4">GH-76</strain>
    </source>
</reference>
<evidence type="ECO:0000259" key="1">
    <source>
        <dbReference type="PROSITE" id="PS50011"/>
    </source>
</evidence>
<dbReference type="Gene3D" id="1.10.510.10">
    <property type="entry name" value="Transferase(Phosphotransferase) domain 1"/>
    <property type="match status" value="1"/>
</dbReference>
<dbReference type="InterPro" id="IPR000719">
    <property type="entry name" value="Prot_kinase_dom"/>
</dbReference>
<dbReference type="InterPro" id="IPR011009">
    <property type="entry name" value="Kinase-like_dom_sf"/>
</dbReference>
<dbReference type="SMART" id="SM00066">
    <property type="entry name" value="GAL4"/>
    <property type="match status" value="2"/>
</dbReference>
<dbReference type="Pfam" id="PF07714">
    <property type="entry name" value="PK_Tyr_Ser-Thr"/>
    <property type="match status" value="1"/>
</dbReference>
<dbReference type="InterPro" id="IPR036864">
    <property type="entry name" value="Zn2-C6_fun-type_DNA-bd_sf"/>
</dbReference>
<organism evidence="3 4">
    <name type="scientific">Marasmius crinis-equi</name>
    <dbReference type="NCBI Taxonomy" id="585013"/>
    <lineage>
        <taxon>Eukaryota</taxon>
        <taxon>Fungi</taxon>
        <taxon>Dikarya</taxon>
        <taxon>Basidiomycota</taxon>
        <taxon>Agaricomycotina</taxon>
        <taxon>Agaricomycetes</taxon>
        <taxon>Agaricomycetidae</taxon>
        <taxon>Agaricales</taxon>
        <taxon>Marasmiineae</taxon>
        <taxon>Marasmiaceae</taxon>
        <taxon>Marasmius</taxon>
    </lineage>
</organism>
<evidence type="ECO:0000259" key="2">
    <source>
        <dbReference type="PROSITE" id="PS50048"/>
    </source>
</evidence>
<keyword evidence="4" id="KW-1185">Reference proteome</keyword>
<sequence>MLQQQEPQDNITAFGVIDAYGFGWHGDDLPTQGQNVPQGQNKGGVRERKHLAGCLRCRGVKVRCVYKSGTPPCVRCLHTGNACVVPERRTINEVRASPDDIANTASTSANESCARCKALKIRCVYKSDVDPCLNCLNGEHECVVPGKPARRKSPNRAELVAEILKQAETIEKLTAQLKAENSNIPSLPSHDLKTIAQSPDPFMVLEKLHQTNVSAVAELLHSEAMSATNDEERHHYRKRLRLLANEHHVLPPSFFVSDVTRDSLFPLRGGGFADIYKGKLGGKPVCLKVLRMQVQSDSRIRDKLVAITEIAAGLSYLHSLTPEIVHGDIKGGNVLVDDDEQCCLADFGLARTITESTMNNTSSPQGSTRWMAPEAFPRIGDATSASPSLEFKAPRDIYAFACTVLEIITGKPPFAELNDIQALFQVTIYNARPERPANVWCPDAVWSLVERCWDGDWEKRPVAETIHNHLQYLASSARGKAVGFGAYC</sequence>
<feature type="domain" description="Zn(2)-C6 fungal-type" evidence="2">
    <location>
        <begin position="53"/>
        <end position="85"/>
    </location>
</feature>
<dbReference type="InterPro" id="IPR001138">
    <property type="entry name" value="Zn2Cys6_DnaBD"/>
</dbReference>
<dbReference type="PROSITE" id="PS00463">
    <property type="entry name" value="ZN2_CY6_FUNGAL_1"/>
    <property type="match status" value="1"/>
</dbReference>
<evidence type="ECO:0000313" key="4">
    <source>
        <dbReference type="Proteomes" id="UP001465976"/>
    </source>
</evidence>
<dbReference type="EMBL" id="JBAHYK010001621">
    <property type="protein sequence ID" value="KAL0567304.1"/>
    <property type="molecule type" value="Genomic_DNA"/>
</dbReference>
<dbReference type="InterPro" id="IPR008271">
    <property type="entry name" value="Ser/Thr_kinase_AS"/>
</dbReference>
<dbReference type="Proteomes" id="UP001465976">
    <property type="component" value="Unassembled WGS sequence"/>
</dbReference>
<evidence type="ECO:0008006" key="5">
    <source>
        <dbReference type="Google" id="ProtNLM"/>
    </source>
</evidence>
<name>A0ABR3EWK7_9AGAR</name>
<dbReference type="SUPFAM" id="SSF57701">
    <property type="entry name" value="Zn2/Cys6 DNA-binding domain"/>
    <property type="match status" value="2"/>
</dbReference>
<dbReference type="SUPFAM" id="SSF56112">
    <property type="entry name" value="Protein kinase-like (PK-like)"/>
    <property type="match status" value="1"/>
</dbReference>
<dbReference type="CDD" id="cd00067">
    <property type="entry name" value="GAL4"/>
    <property type="match status" value="2"/>
</dbReference>
<gene>
    <name evidence="3" type="ORF">V5O48_014688</name>
</gene>
<feature type="domain" description="Protein kinase" evidence="1">
    <location>
        <begin position="181"/>
        <end position="472"/>
    </location>
</feature>